<keyword evidence="4" id="KW-0346">Stress response</keyword>
<dbReference type="Pfam" id="PF00011">
    <property type="entry name" value="HSP20"/>
    <property type="match status" value="1"/>
</dbReference>
<reference evidence="4 5" key="2">
    <citation type="journal article" date="2015" name="Antonie Van Leeuwenhoek">
        <title>Thioclava indica sp. nov., isolated from surface seawater of the Indian Ocean.</title>
        <authorList>
            <person name="Liu Y."/>
            <person name="Lai Q."/>
            <person name="Du J."/>
            <person name="Xu H."/>
            <person name="Jiang L."/>
            <person name="Shao Z."/>
        </authorList>
    </citation>
    <scope>NUCLEOTIDE SEQUENCE [LARGE SCALE GENOMIC DNA]</scope>
    <source>
        <strain evidence="4 5">13D2W-2</strain>
    </source>
</reference>
<dbReference type="EMBL" id="AQRC01000009">
    <property type="protein sequence ID" value="KFE34660.1"/>
    <property type="molecule type" value="Genomic_DNA"/>
</dbReference>
<dbReference type="SUPFAM" id="SSF49764">
    <property type="entry name" value="HSP20-like chaperones"/>
    <property type="match status" value="1"/>
</dbReference>
<accession>A0A085TVB3</accession>
<dbReference type="CDD" id="cd06464">
    <property type="entry name" value="ACD_sHsps-like"/>
    <property type="match status" value="1"/>
</dbReference>
<evidence type="ECO:0000313" key="5">
    <source>
        <dbReference type="Proteomes" id="UP000028607"/>
    </source>
</evidence>
<evidence type="ECO:0000313" key="4">
    <source>
        <dbReference type="EMBL" id="KFE34660.1"/>
    </source>
</evidence>
<dbReference type="PANTHER" id="PTHR11527">
    <property type="entry name" value="HEAT-SHOCK PROTEIN 20 FAMILY MEMBER"/>
    <property type="match status" value="1"/>
</dbReference>
<dbReference type="PATRIC" id="fig|1317124.6.peg.2517"/>
<sequence>MLYPTYMRRSDPFALMRSLLRDADRFTPSFAARPAFPAVNVWQSDEAVAITAELPGVDPADIDIHVKDDVLTISGERKAPELPENARWHRNERGYGKFSRAVRLPFAASDDKVEARMTDGVLRIVVGRPEEDKPKKIAIKAA</sequence>
<dbReference type="RefSeq" id="WP_038146992.1">
    <property type="nucleotide sequence ID" value="NZ_AQRC01000009.1"/>
</dbReference>
<dbReference type="InterPro" id="IPR002068">
    <property type="entry name" value="A-crystallin/Hsp20_dom"/>
</dbReference>
<dbReference type="eggNOG" id="COG0071">
    <property type="taxonomic scope" value="Bacteria"/>
</dbReference>
<evidence type="ECO:0000256" key="1">
    <source>
        <dbReference type="PROSITE-ProRule" id="PRU00285"/>
    </source>
</evidence>
<dbReference type="InterPro" id="IPR008978">
    <property type="entry name" value="HSP20-like_chaperone"/>
</dbReference>
<feature type="domain" description="SHSP" evidence="3">
    <location>
        <begin position="30"/>
        <end position="142"/>
    </location>
</feature>
<organism evidence="4 5">
    <name type="scientific">Thioclava atlantica</name>
    <dbReference type="NCBI Taxonomy" id="1317124"/>
    <lineage>
        <taxon>Bacteria</taxon>
        <taxon>Pseudomonadati</taxon>
        <taxon>Pseudomonadota</taxon>
        <taxon>Alphaproteobacteria</taxon>
        <taxon>Rhodobacterales</taxon>
        <taxon>Paracoccaceae</taxon>
        <taxon>Thioclava</taxon>
    </lineage>
</organism>
<comment type="similarity">
    <text evidence="1 2">Belongs to the small heat shock protein (HSP20) family.</text>
</comment>
<dbReference type="OrthoDB" id="9808910at2"/>
<dbReference type="Gene3D" id="2.60.40.790">
    <property type="match status" value="1"/>
</dbReference>
<reference evidence="5" key="1">
    <citation type="submission" date="2013-04" db="EMBL/GenBank/DDBJ databases">
        <title>Thioclava sp. 13D2W-2 Genome Sequencing.</title>
        <authorList>
            <person name="Lai Q."/>
            <person name="Li G."/>
            <person name="Shao Z."/>
        </authorList>
    </citation>
    <scope>NUCLEOTIDE SEQUENCE [LARGE SCALE GENOMIC DNA]</scope>
    <source>
        <strain evidence="5">13D2W-2</strain>
    </source>
</reference>
<comment type="caution">
    <text evidence="4">The sequence shown here is derived from an EMBL/GenBank/DDBJ whole genome shotgun (WGS) entry which is preliminary data.</text>
</comment>
<dbReference type="PROSITE" id="PS01031">
    <property type="entry name" value="SHSP"/>
    <property type="match status" value="1"/>
</dbReference>
<dbReference type="AlphaFoldDB" id="A0A085TVB3"/>
<protein>
    <submittedName>
        <fullName evidence="4">Heat shock protein Hsp20</fullName>
    </submittedName>
</protein>
<name>A0A085TVB3_9RHOB</name>
<evidence type="ECO:0000256" key="2">
    <source>
        <dbReference type="RuleBase" id="RU003616"/>
    </source>
</evidence>
<proteinExistence type="inferred from homology"/>
<evidence type="ECO:0000259" key="3">
    <source>
        <dbReference type="PROSITE" id="PS01031"/>
    </source>
</evidence>
<dbReference type="InterPro" id="IPR031107">
    <property type="entry name" value="Small_HSP"/>
</dbReference>
<dbReference type="STRING" id="1317124.DW2_12435"/>
<keyword evidence="5" id="KW-1185">Reference proteome</keyword>
<gene>
    <name evidence="4" type="ORF">DW2_12435</name>
</gene>
<dbReference type="Proteomes" id="UP000028607">
    <property type="component" value="Unassembled WGS sequence"/>
</dbReference>